<reference evidence="7 8" key="1">
    <citation type="submission" date="2015-09" db="EMBL/GenBank/DDBJ databases">
        <authorList>
            <consortium name="Pathogen Informatics"/>
        </authorList>
    </citation>
    <scope>NUCLEOTIDE SEQUENCE [LARGE SCALE GENOMIC DNA]</scope>
    <source>
        <strain evidence="7 8">2789STDY5834855</strain>
    </source>
</reference>
<keyword evidence="7" id="KW-0548">Nucleotidyltransferase</keyword>
<accession>A0A174GSF6</accession>
<dbReference type="InterPro" id="IPR036977">
    <property type="entry name" value="DNA_primase_Znf_CHC2"/>
</dbReference>
<evidence type="ECO:0000256" key="2">
    <source>
        <dbReference type="ARBA" id="ARBA00022771"/>
    </source>
</evidence>
<evidence type="ECO:0000313" key="8">
    <source>
        <dbReference type="Proteomes" id="UP000095558"/>
    </source>
</evidence>
<name>A0A174GSF6_9CLOT</name>
<dbReference type="EC" id="2.7.7.-" evidence="7"/>
<dbReference type="InterPro" id="IPR050219">
    <property type="entry name" value="DnaG_primase"/>
</dbReference>
<protein>
    <submittedName>
        <fullName evidence="7">Domain of uncharacterized function (DUF955)./Antirestriction protein (ArdA)</fullName>
        <ecNumber evidence="7">2.7.7.-</ecNumber>
    </submittedName>
</protein>
<evidence type="ECO:0000256" key="1">
    <source>
        <dbReference type="ARBA" id="ARBA00022723"/>
    </source>
</evidence>
<dbReference type="GO" id="GO:0003899">
    <property type="term" value="F:DNA-directed RNA polymerase activity"/>
    <property type="evidence" value="ECO:0007669"/>
    <property type="project" value="InterPro"/>
</dbReference>
<dbReference type="GO" id="GO:0003697">
    <property type="term" value="F:single-stranded DNA binding"/>
    <property type="evidence" value="ECO:0007669"/>
    <property type="project" value="InterPro"/>
</dbReference>
<dbReference type="Gene3D" id="1.10.10.2910">
    <property type="match status" value="1"/>
</dbReference>
<feature type="coiled-coil region" evidence="4">
    <location>
        <begin position="126"/>
        <end position="153"/>
    </location>
</feature>
<evidence type="ECO:0000259" key="6">
    <source>
        <dbReference type="SMART" id="SM00400"/>
    </source>
</evidence>
<dbReference type="InterPro" id="IPR002694">
    <property type="entry name" value="Znf_CHC2"/>
</dbReference>
<evidence type="ECO:0000313" key="7">
    <source>
        <dbReference type="EMBL" id="CUO64098.1"/>
    </source>
</evidence>
<dbReference type="SMART" id="SM00400">
    <property type="entry name" value="ZnF_CHCC"/>
    <property type="match status" value="1"/>
</dbReference>
<sequence>MYYKIDEIKAIPIQDVCSHYGIVLKAKGENWWGRLRENDRTPSFSINPSKNIWRDWGISKGGDVISLVSEIEGVDQGKAILILGERFGIEQEYTTEKVSVFPTFNQFKSIGIFSKRAIQNLDINLEKQSIEEIEKLEEKFEISMQELANVDIEAYHRILDYKALPILYEYRKNTIDAFIKYINCDNYKDLLVYELIFNEFQDELNEKVDIYNKARLDGINLDELKFDISNMNDINFSDEDISKLKQDIKNLERISDKLNLNDEINYLINVKENVVKIYEGLKKNGNYFLNSVEYEVMDNSQQLREDKFFYKTKKRLVGDENMVYEKNIKSSNEDKVKELSEKLEDGIKDLFESDKYKNFLKVMSKFHNYSFRNSILIMMQKPEATYVAGFNKWNTFKRKVNKGEKGIKIFAPSPIKKKVQQYKKDEKGNFIYVDGKKVIEEVEQIIPKYKITYVFDISQTSGEPLPSLTEELKGSVNDYSNFKKALENSTSFNVAYGSIKGEAKGYCTPALKRIMVKENMSEVQTIKTLLHEMAHAELHTIKDGKSRETKEVEAESIAFIVSNYYGIDTSDYSFGYLAGWSSDKELGELKKSLDTIQKTAASLIDKIDINYKELFKDKEIKIDHDNKDIKEIISEASKKAEDHNNKLENKESKERSYEI</sequence>
<keyword evidence="1" id="KW-0479">Metal-binding</keyword>
<keyword evidence="2" id="KW-0863">Zinc-finger</keyword>
<evidence type="ECO:0000256" key="4">
    <source>
        <dbReference type="SAM" id="Coils"/>
    </source>
</evidence>
<dbReference type="RefSeq" id="WP_052330673.1">
    <property type="nucleotide sequence ID" value="NZ_CYZV01000036.1"/>
</dbReference>
<evidence type="ECO:0000256" key="3">
    <source>
        <dbReference type="ARBA" id="ARBA00022833"/>
    </source>
</evidence>
<keyword evidence="3" id="KW-0862">Zinc</keyword>
<dbReference type="GO" id="GO:0006269">
    <property type="term" value="P:DNA replication, synthesis of primer"/>
    <property type="evidence" value="ECO:0007669"/>
    <property type="project" value="TreeGrafter"/>
</dbReference>
<dbReference type="SUPFAM" id="SSF57783">
    <property type="entry name" value="Zinc beta-ribbon"/>
    <property type="match status" value="1"/>
</dbReference>
<dbReference type="OrthoDB" id="9803716at2"/>
<dbReference type="PANTHER" id="PTHR30313">
    <property type="entry name" value="DNA PRIMASE"/>
    <property type="match status" value="1"/>
</dbReference>
<feature type="domain" description="Zinc finger CHC2-type" evidence="6">
    <location>
        <begin position="38"/>
        <end position="84"/>
    </location>
</feature>
<dbReference type="Gene3D" id="3.90.580.10">
    <property type="entry name" value="Zinc finger, CHC2-type domain"/>
    <property type="match status" value="1"/>
</dbReference>
<dbReference type="EMBL" id="CYZV01000036">
    <property type="protein sequence ID" value="CUO64098.1"/>
    <property type="molecule type" value="Genomic_DNA"/>
</dbReference>
<dbReference type="GeneID" id="83013566"/>
<dbReference type="InterPro" id="IPR013610">
    <property type="entry name" value="ArdC_N"/>
</dbReference>
<dbReference type="PANTHER" id="PTHR30313:SF2">
    <property type="entry name" value="DNA PRIMASE"/>
    <property type="match status" value="1"/>
</dbReference>
<dbReference type="GO" id="GO:0008270">
    <property type="term" value="F:zinc ion binding"/>
    <property type="evidence" value="ECO:0007669"/>
    <property type="project" value="UniProtKB-KW"/>
</dbReference>
<feature type="region of interest" description="Disordered" evidence="5">
    <location>
        <begin position="639"/>
        <end position="659"/>
    </location>
</feature>
<feature type="coiled-coil region" evidence="4">
    <location>
        <begin position="234"/>
        <end position="261"/>
    </location>
</feature>
<keyword evidence="4" id="KW-0175">Coiled coil</keyword>
<gene>
    <name evidence="7" type="primary">dnaG_2</name>
    <name evidence="7" type="ORF">ERS852470_02929</name>
</gene>
<dbReference type="Proteomes" id="UP000095558">
    <property type="component" value="Unassembled WGS sequence"/>
</dbReference>
<dbReference type="Pfam" id="PF08401">
    <property type="entry name" value="ArdcN"/>
    <property type="match status" value="1"/>
</dbReference>
<organism evidence="7 8">
    <name type="scientific">Clostridium disporicum</name>
    <dbReference type="NCBI Taxonomy" id="84024"/>
    <lineage>
        <taxon>Bacteria</taxon>
        <taxon>Bacillati</taxon>
        <taxon>Bacillota</taxon>
        <taxon>Clostridia</taxon>
        <taxon>Eubacteriales</taxon>
        <taxon>Clostridiaceae</taxon>
        <taxon>Clostridium</taxon>
    </lineage>
</organism>
<dbReference type="InterPro" id="IPR010359">
    <property type="entry name" value="IrrE_HExxH"/>
</dbReference>
<evidence type="ECO:0000256" key="5">
    <source>
        <dbReference type="SAM" id="MobiDB-lite"/>
    </source>
</evidence>
<dbReference type="AlphaFoldDB" id="A0A174GSF6"/>
<keyword evidence="7" id="KW-0808">Transferase</keyword>
<dbReference type="GO" id="GO:0005737">
    <property type="term" value="C:cytoplasm"/>
    <property type="evidence" value="ECO:0007669"/>
    <property type="project" value="TreeGrafter"/>
</dbReference>
<dbReference type="Pfam" id="PF06114">
    <property type="entry name" value="Peptidase_M78"/>
    <property type="match status" value="1"/>
</dbReference>
<proteinExistence type="predicted"/>
<dbReference type="Pfam" id="PF01807">
    <property type="entry name" value="Zn_ribbon_DnaG"/>
    <property type="match status" value="1"/>
</dbReference>